<evidence type="ECO:0000256" key="1">
    <source>
        <dbReference type="ARBA" id="ARBA00022723"/>
    </source>
</evidence>
<evidence type="ECO:0000313" key="5">
    <source>
        <dbReference type="Proteomes" id="UP000694300"/>
    </source>
</evidence>
<comment type="caution">
    <text evidence="4">The sequence shown here is derived from an EMBL/GenBank/DDBJ whole genome shotgun (WGS) entry which is preliminary data.</text>
</comment>
<feature type="domain" description="Calcineurin-like phosphoesterase" evidence="3">
    <location>
        <begin position="58"/>
        <end position="225"/>
    </location>
</feature>
<dbReference type="EMBL" id="JADQDF010000001">
    <property type="protein sequence ID" value="MBW0126268.1"/>
    <property type="molecule type" value="Genomic_DNA"/>
</dbReference>
<protein>
    <submittedName>
        <fullName evidence="4">Metallophosphoesterase</fullName>
    </submittedName>
</protein>
<keyword evidence="2" id="KW-0378">Hydrolase</keyword>
<gene>
    <name evidence="4" type="ORF">I4I82_00975</name>
</gene>
<sequence length="294" mass="30730">MTSRSRTVRRVLGRVGLGLLATLTLLVAYGMFVEPRLVLDEERFRVDVPGLPAGSSPTVAVFSDLQVGMWFSNDDMVGDIVAEVVEERPDAALVAGDFVLGRDPSPAEQMEKVAGLLSPLTAAGIPTYAVLGNHDYAVDAADEVATALQAIGVVVLRNASATVPGAAGLRVVGVGPARPDQVDVDAALDGVPADAPRVVMMHNPVTFPRLPAGSAPLAVAGHTHCGQITIPYLPLWSWYELTVAERVAVGGWAPGGYGAPGNRLHVTCGIGFSMLPMRIAAPPQVVFFELQPAA</sequence>
<accession>A0ABS6U2S9</accession>
<dbReference type="RefSeq" id="WP_218593259.1">
    <property type="nucleotide sequence ID" value="NZ_JADQDE010000057.1"/>
</dbReference>
<dbReference type="Pfam" id="PF00149">
    <property type="entry name" value="Metallophos"/>
    <property type="match status" value="1"/>
</dbReference>
<proteinExistence type="predicted"/>
<keyword evidence="1" id="KW-0479">Metal-binding</keyword>
<dbReference type="Proteomes" id="UP000694300">
    <property type="component" value="Unassembled WGS sequence"/>
</dbReference>
<keyword evidence="5" id="KW-1185">Reference proteome</keyword>
<organism evidence="4 5">
    <name type="scientific">Pseudonocardia oceani</name>
    <dbReference type="NCBI Taxonomy" id="2792013"/>
    <lineage>
        <taxon>Bacteria</taxon>
        <taxon>Bacillati</taxon>
        <taxon>Actinomycetota</taxon>
        <taxon>Actinomycetes</taxon>
        <taxon>Pseudonocardiales</taxon>
        <taxon>Pseudonocardiaceae</taxon>
        <taxon>Pseudonocardia</taxon>
    </lineage>
</organism>
<name>A0ABS6U2S9_9PSEU</name>
<evidence type="ECO:0000313" key="4">
    <source>
        <dbReference type="EMBL" id="MBW0126268.1"/>
    </source>
</evidence>
<evidence type="ECO:0000256" key="2">
    <source>
        <dbReference type="ARBA" id="ARBA00022801"/>
    </source>
</evidence>
<dbReference type="PANTHER" id="PTHR31302">
    <property type="entry name" value="TRANSMEMBRANE PROTEIN WITH METALLOPHOSPHOESTERASE DOMAIN-RELATED"/>
    <property type="match status" value="1"/>
</dbReference>
<evidence type="ECO:0000259" key="3">
    <source>
        <dbReference type="Pfam" id="PF00149"/>
    </source>
</evidence>
<dbReference type="InterPro" id="IPR004843">
    <property type="entry name" value="Calcineurin-like_PHP"/>
</dbReference>
<reference evidence="4 5" key="1">
    <citation type="submission" date="2020-11" db="EMBL/GenBank/DDBJ databases">
        <title>Pseudonocardia abyssalis sp. nov. and Pseudonocardia oceani sp. nov., description and phylogenomic analysis of two novel actinomycetes isolated from the deep Southern Ocean.</title>
        <authorList>
            <person name="Parra J."/>
        </authorList>
    </citation>
    <scope>NUCLEOTIDE SEQUENCE [LARGE SCALE GENOMIC DNA]</scope>
    <source>
        <strain evidence="5">KRD185</strain>
    </source>
</reference>
<dbReference type="InterPro" id="IPR051158">
    <property type="entry name" value="Metallophosphoesterase_sf"/>
</dbReference>
<dbReference type="PANTHER" id="PTHR31302:SF31">
    <property type="entry name" value="PHOSPHODIESTERASE YAEI"/>
    <property type="match status" value="1"/>
</dbReference>